<reference evidence="1" key="1">
    <citation type="submission" date="2018-02" db="EMBL/GenBank/DDBJ databases">
        <title>Rhizophora mucronata_Transcriptome.</title>
        <authorList>
            <person name="Meera S.P."/>
            <person name="Sreeshan A."/>
            <person name="Augustine A."/>
        </authorList>
    </citation>
    <scope>NUCLEOTIDE SEQUENCE</scope>
    <source>
        <tissue evidence="1">Leaf</tissue>
    </source>
</reference>
<dbReference type="EMBL" id="GGEC01030074">
    <property type="protein sequence ID" value="MBX10558.1"/>
    <property type="molecule type" value="Transcribed_RNA"/>
</dbReference>
<protein>
    <submittedName>
        <fullName evidence="1">Coiled-coil domain-containing protein 25</fullName>
    </submittedName>
</protein>
<organism evidence="1">
    <name type="scientific">Rhizophora mucronata</name>
    <name type="common">Asiatic mangrove</name>
    <dbReference type="NCBI Taxonomy" id="61149"/>
    <lineage>
        <taxon>Eukaryota</taxon>
        <taxon>Viridiplantae</taxon>
        <taxon>Streptophyta</taxon>
        <taxon>Embryophyta</taxon>
        <taxon>Tracheophyta</taxon>
        <taxon>Spermatophyta</taxon>
        <taxon>Magnoliopsida</taxon>
        <taxon>eudicotyledons</taxon>
        <taxon>Gunneridae</taxon>
        <taxon>Pentapetalae</taxon>
        <taxon>rosids</taxon>
        <taxon>fabids</taxon>
        <taxon>Malpighiales</taxon>
        <taxon>Rhizophoraceae</taxon>
        <taxon>Rhizophora</taxon>
    </lineage>
</organism>
<evidence type="ECO:0000313" key="1">
    <source>
        <dbReference type="EMBL" id="MBX10558.1"/>
    </source>
</evidence>
<dbReference type="AlphaFoldDB" id="A0A2P2KY18"/>
<accession>A0A2P2KY18</accession>
<sequence length="26" mass="3024">MLFILLPWIELALTSWAQSCSRPSFI</sequence>
<name>A0A2P2KY18_RHIMU</name>
<proteinExistence type="predicted"/>